<evidence type="ECO:0000256" key="4">
    <source>
        <dbReference type="ARBA" id="ARBA00022840"/>
    </source>
</evidence>
<protein>
    <submittedName>
        <fullName evidence="6">ABC-2 type transport system ATP-binding protein</fullName>
    </submittedName>
</protein>
<name>A0ABT9W919_9BACL</name>
<dbReference type="EMBL" id="JAUSTI010000002">
    <property type="protein sequence ID" value="MDQ0169350.1"/>
    <property type="molecule type" value="Genomic_DNA"/>
</dbReference>
<evidence type="ECO:0000313" key="7">
    <source>
        <dbReference type="Proteomes" id="UP001233836"/>
    </source>
</evidence>
<comment type="similarity">
    <text evidence="1">Belongs to the ABC transporter superfamily.</text>
</comment>
<keyword evidence="3" id="KW-0547">Nucleotide-binding</keyword>
<keyword evidence="2" id="KW-0813">Transport</keyword>
<dbReference type="Proteomes" id="UP001233836">
    <property type="component" value="Unassembled WGS sequence"/>
</dbReference>
<dbReference type="RefSeq" id="WP_307213359.1">
    <property type="nucleotide sequence ID" value="NZ_JAUSTI010000002.1"/>
</dbReference>
<dbReference type="InterPro" id="IPR017871">
    <property type="entry name" value="ABC_transporter-like_CS"/>
</dbReference>
<evidence type="ECO:0000313" key="6">
    <source>
        <dbReference type="EMBL" id="MDQ0169350.1"/>
    </source>
</evidence>
<dbReference type="SMART" id="SM00382">
    <property type="entry name" value="AAA"/>
    <property type="match status" value="1"/>
</dbReference>
<feature type="domain" description="ABC transporter" evidence="5">
    <location>
        <begin position="2"/>
        <end position="227"/>
    </location>
</feature>
<comment type="caution">
    <text evidence="6">The sequence shown here is derived from an EMBL/GenBank/DDBJ whole genome shotgun (WGS) entry which is preliminary data.</text>
</comment>
<dbReference type="GO" id="GO:0005524">
    <property type="term" value="F:ATP binding"/>
    <property type="evidence" value="ECO:0007669"/>
    <property type="project" value="UniProtKB-KW"/>
</dbReference>
<dbReference type="SUPFAM" id="SSF52540">
    <property type="entry name" value="P-loop containing nucleoside triphosphate hydrolases"/>
    <property type="match status" value="1"/>
</dbReference>
<evidence type="ECO:0000259" key="5">
    <source>
        <dbReference type="PROSITE" id="PS50893"/>
    </source>
</evidence>
<gene>
    <name evidence="6" type="ORF">J2T19_000790</name>
</gene>
<dbReference type="PROSITE" id="PS00211">
    <property type="entry name" value="ABC_TRANSPORTER_1"/>
    <property type="match status" value="1"/>
</dbReference>
<dbReference type="PROSITE" id="PS50893">
    <property type="entry name" value="ABC_TRANSPORTER_2"/>
    <property type="match status" value="1"/>
</dbReference>
<evidence type="ECO:0000256" key="2">
    <source>
        <dbReference type="ARBA" id="ARBA00022448"/>
    </source>
</evidence>
<evidence type="ECO:0000256" key="1">
    <source>
        <dbReference type="ARBA" id="ARBA00005417"/>
    </source>
</evidence>
<dbReference type="PANTHER" id="PTHR43335:SF4">
    <property type="entry name" value="ABC TRANSPORTER, ATP-BINDING PROTEIN"/>
    <property type="match status" value="1"/>
</dbReference>
<dbReference type="Pfam" id="PF00005">
    <property type="entry name" value="ABC_tran"/>
    <property type="match status" value="1"/>
</dbReference>
<dbReference type="InterPro" id="IPR027417">
    <property type="entry name" value="P-loop_NTPase"/>
</dbReference>
<dbReference type="Gene3D" id="3.40.50.300">
    <property type="entry name" value="P-loop containing nucleotide triphosphate hydrolases"/>
    <property type="match status" value="1"/>
</dbReference>
<organism evidence="6 7">
    <name type="scientific">Paenibacillus tundrae</name>
    <dbReference type="NCBI Taxonomy" id="528187"/>
    <lineage>
        <taxon>Bacteria</taxon>
        <taxon>Bacillati</taxon>
        <taxon>Bacillota</taxon>
        <taxon>Bacilli</taxon>
        <taxon>Bacillales</taxon>
        <taxon>Paenibacillaceae</taxon>
        <taxon>Paenibacillus</taxon>
    </lineage>
</organism>
<reference evidence="6 7" key="1">
    <citation type="submission" date="2023-07" db="EMBL/GenBank/DDBJ databases">
        <title>Sorghum-associated microbial communities from plants grown in Nebraska, USA.</title>
        <authorList>
            <person name="Schachtman D."/>
        </authorList>
    </citation>
    <scope>NUCLEOTIDE SEQUENCE [LARGE SCALE GENOMIC DNA]</scope>
    <source>
        <strain evidence="6 7">DS1314</strain>
    </source>
</reference>
<dbReference type="InterPro" id="IPR003439">
    <property type="entry name" value="ABC_transporter-like_ATP-bd"/>
</dbReference>
<dbReference type="PANTHER" id="PTHR43335">
    <property type="entry name" value="ABC TRANSPORTER, ATP-BINDING PROTEIN"/>
    <property type="match status" value="1"/>
</dbReference>
<evidence type="ECO:0000256" key="3">
    <source>
        <dbReference type="ARBA" id="ARBA00022741"/>
    </source>
</evidence>
<keyword evidence="4 6" id="KW-0067">ATP-binding</keyword>
<keyword evidence="7" id="KW-1185">Reference proteome</keyword>
<dbReference type="InterPro" id="IPR003593">
    <property type="entry name" value="AAA+_ATPase"/>
</dbReference>
<sequence>MLTINNLVKRRGNQEILSGISFKAEPGRVTGFLGPNGAGKSSTLRILLGLDRATSGSALIHGKSFRELQNPLTTIGAALDGSGAHRMRTGRAHLRWIARAAGLSLARVEEVLEIVGLSNAATKRVGSYSLGMAKRLGMATALIGDPEILVLDEPLNGLDPEGIRWMRRFLRERAESGNAVLLSSHLMGELAETVDDVVIIQNGKICADGTLEEVVGNYSTLEDAFFALTTERAGDVR</sequence>
<proteinExistence type="inferred from homology"/>
<accession>A0ABT9W919</accession>